<keyword evidence="2" id="KW-0732">Signal</keyword>
<feature type="signal peptide" evidence="2">
    <location>
        <begin position="1"/>
        <end position="22"/>
    </location>
</feature>
<feature type="chain" id="PRO_5002538926" evidence="2">
    <location>
        <begin position="23"/>
        <end position="430"/>
    </location>
</feature>
<gene>
    <name evidence="3" type="ORF">UX39_C0001G0027</name>
</gene>
<reference evidence="3 4" key="1">
    <citation type="journal article" date="2015" name="Nature">
        <title>rRNA introns, odd ribosomes, and small enigmatic genomes across a large radiation of phyla.</title>
        <authorList>
            <person name="Brown C.T."/>
            <person name="Hug L.A."/>
            <person name="Thomas B.C."/>
            <person name="Sharon I."/>
            <person name="Castelle C.J."/>
            <person name="Singh A."/>
            <person name="Wilkins M.J."/>
            <person name="Williams K.H."/>
            <person name="Banfield J.F."/>
        </authorList>
    </citation>
    <scope>NUCLEOTIDE SEQUENCE [LARGE SCALE GENOMIC DNA]</scope>
</reference>
<evidence type="ECO:0000313" key="3">
    <source>
        <dbReference type="EMBL" id="KKU27307.1"/>
    </source>
</evidence>
<accession>A0A0G1P3X9</accession>
<protein>
    <submittedName>
        <fullName evidence="3">Uncharacterized protein</fullName>
    </submittedName>
</protein>
<keyword evidence="1" id="KW-1133">Transmembrane helix</keyword>
<sequence>MSRKLLLLSLLLLVLFPPVVFAEEEAQPEENPLCWREEDCQQARRQFLSEEAADQREQNNGWIRGEKPCDSAGWGKCLPAGVAETQIAFGGQRRFLHVGQFIQIIYNYALRVVAIVAVVVIVVAGIQWTTSGGSSEVIGAAKKRIGGALMGLFLAYMSYSILYTINPSLVNLRLPQVWLLRQVSLIRFVSELPDDVRLVQVADVNGRPVQRAAPVVKNPANMGNFLCGKQFEKEQSDNKIYLGDYCEQAGNVCVQQGNNPPFVCVEGTVYGEIANSGNNNWAFPWTDEGEQELWAVCRNGSTIDVSKESRTFNMSGNKQSFVISSDAGAITRAVRDCGDDDQIKGFVIMFEMDESDDPTDEEHIIGLDGENGVDLGDEEFFERNVARIRDGFFIPLDRIRSGKINMKIDAVRVYDIDKDRDYSNYNNILQ</sequence>
<dbReference type="EMBL" id="LCMA01000001">
    <property type="protein sequence ID" value="KKU27307.1"/>
    <property type="molecule type" value="Genomic_DNA"/>
</dbReference>
<proteinExistence type="predicted"/>
<dbReference type="AlphaFoldDB" id="A0A0G1P3X9"/>
<feature type="transmembrane region" description="Helical" evidence="1">
    <location>
        <begin position="147"/>
        <end position="165"/>
    </location>
</feature>
<dbReference type="Proteomes" id="UP000034175">
    <property type="component" value="Unassembled WGS sequence"/>
</dbReference>
<keyword evidence="1" id="KW-0472">Membrane</keyword>
<name>A0A0G1P3X9_9BACT</name>
<keyword evidence="1" id="KW-0812">Transmembrane</keyword>
<evidence type="ECO:0000256" key="2">
    <source>
        <dbReference type="SAM" id="SignalP"/>
    </source>
</evidence>
<feature type="transmembrane region" description="Helical" evidence="1">
    <location>
        <begin position="108"/>
        <end position="126"/>
    </location>
</feature>
<comment type="caution">
    <text evidence="3">The sequence shown here is derived from an EMBL/GenBank/DDBJ whole genome shotgun (WGS) entry which is preliminary data.</text>
</comment>
<evidence type="ECO:0000313" key="4">
    <source>
        <dbReference type="Proteomes" id="UP000034175"/>
    </source>
</evidence>
<evidence type="ECO:0000256" key="1">
    <source>
        <dbReference type="SAM" id="Phobius"/>
    </source>
</evidence>
<organism evidence="3 4">
    <name type="scientific">Candidatus Magasanikbacteria bacterium GW2011_GWA2_46_17</name>
    <dbReference type="NCBI Taxonomy" id="1619042"/>
    <lineage>
        <taxon>Bacteria</taxon>
        <taxon>Candidatus Magasanikiibacteriota</taxon>
    </lineage>
</organism>